<dbReference type="InterPro" id="IPR024478">
    <property type="entry name" value="HlyB_4HB_MCP"/>
</dbReference>
<sequence>MATGFSLVLLLTFGTGIFSVIQLGRVYSSAHEMEVNWTPSIVAISNMNMITSDLRVAELQHIMSTSKQEMDSWEKEIADCIKAYRKNEATYKPLISSKEETELYGRIEALFQQYLAENQKLIELSRANRNDEAKALIRGKSQKLFTEFSDLLTKDVDLNVKGGLTETKHGAQLYQSARIWIFGALLASVALAACLGVVITRAVTKPLGGEPHEVAGIAKRVADGDLTVTVPSTGNDGSIMAAMKIMVENLRQLVTQAVDISAGIASASNELHATAEQIATGAEEVAAQTGSVATASEQMASTSNDISRNCSAAAEVSRETADAAQEGSAIVTDTINGMNAIARSVTESSNTVAALGERSEQIGQIVGTIEDIADQTNLLALNAAIEAARAGDQGRGFAVVADEVRALAVRTTAATREIGEMIKAIQKDTTAAVRAMNEGVQEVEHGVACSHKSGQALEGIMSRVNQMTMQIEQIATAAQEQTATTDEVTSNIHQVTGIVQHSARGAEETAAAASQLSEQAQHLQNLVAKFKVA</sequence>
<keyword evidence="4" id="KW-0812">Transmembrane</keyword>
<dbReference type="PROSITE" id="PS50111">
    <property type="entry name" value="CHEMOTAXIS_TRANSDUC_2"/>
    <property type="match status" value="1"/>
</dbReference>
<keyword evidence="4" id="KW-1133">Transmembrane helix</keyword>
<evidence type="ECO:0000256" key="1">
    <source>
        <dbReference type="ARBA" id="ARBA00023224"/>
    </source>
</evidence>
<reference evidence="7 8" key="1">
    <citation type="submission" date="2021-06" db="EMBL/GenBank/DDBJ databases">
        <title>Gemonas diversity in paddy soil.</title>
        <authorList>
            <person name="Liu G."/>
        </authorList>
    </citation>
    <scope>NUCLEOTIDE SEQUENCE [LARGE SCALE GENOMIC DNA]</scope>
    <source>
        <strain evidence="7 8">RG10</strain>
    </source>
</reference>
<keyword evidence="1 3" id="KW-0807">Transducer</keyword>
<keyword evidence="4" id="KW-0472">Membrane</keyword>
<dbReference type="InterPro" id="IPR004089">
    <property type="entry name" value="MCPsignal_dom"/>
</dbReference>
<dbReference type="Pfam" id="PF00015">
    <property type="entry name" value="MCPsignal"/>
    <property type="match status" value="1"/>
</dbReference>
<dbReference type="EMBL" id="CP076723">
    <property type="protein sequence ID" value="QWV95677.1"/>
    <property type="molecule type" value="Genomic_DNA"/>
</dbReference>
<protein>
    <submittedName>
        <fullName evidence="7">MCP four helix bundle domain-containing protein</fullName>
    </submittedName>
</protein>
<dbReference type="PROSITE" id="PS50885">
    <property type="entry name" value="HAMP"/>
    <property type="match status" value="1"/>
</dbReference>
<comment type="similarity">
    <text evidence="2">Belongs to the methyl-accepting chemotaxis (MCP) protein family.</text>
</comment>
<dbReference type="InterPro" id="IPR047347">
    <property type="entry name" value="YvaQ-like_sensor"/>
</dbReference>
<accession>A0ABX8JER6</accession>
<evidence type="ECO:0000259" key="6">
    <source>
        <dbReference type="PROSITE" id="PS50885"/>
    </source>
</evidence>
<dbReference type="SMART" id="SM00283">
    <property type="entry name" value="MA"/>
    <property type="match status" value="1"/>
</dbReference>
<dbReference type="CDD" id="cd19411">
    <property type="entry name" value="MCP2201-like_sensor"/>
    <property type="match status" value="1"/>
</dbReference>
<evidence type="ECO:0000256" key="3">
    <source>
        <dbReference type="PROSITE-ProRule" id="PRU00284"/>
    </source>
</evidence>
<dbReference type="InterPro" id="IPR003660">
    <property type="entry name" value="HAMP_dom"/>
</dbReference>
<feature type="domain" description="Methyl-accepting transducer" evidence="5">
    <location>
        <begin position="260"/>
        <end position="496"/>
    </location>
</feature>
<evidence type="ECO:0000313" key="7">
    <source>
        <dbReference type="EMBL" id="QWV95677.1"/>
    </source>
</evidence>
<keyword evidence="8" id="KW-1185">Reference proteome</keyword>
<evidence type="ECO:0000256" key="4">
    <source>
        <dbReference type="SAM" id="Phobius"/>
    </source>
</evidence>
<dbReference type="SMART" id="SM00304">
    <property type="entry name" value="HAMP"/>
    <property type="match status" value="1"/>
</dbReference>
<evidence type="ECO:0000313" key="8">
    <source>
        <dbReference type="Proteomes" id="UP000683557"/>
    </source>
</evidence>
<evidence type="ECO:0000259" key="5">
    <source>
        <dbReference type="PROSITE" id="PS50111"/>
    </source>
</evidence>
<dbReference type="CDD" id="cd11386">
    <property type="entry name" value="MCP_signal"/>
    <property type="match status" value="1"/>
</dbReference>
<feature type="domain" description="HAMP" evidence="6">
    <location>
        <begin position="212"/>
        <end position="255"/>
    </location>
</feature>
<gene>
    <name evidence="7" type="ORF">KP004_08940</name>
</gene>
<dbReference type="PANTHER" id="PTHR32089">
    <property type="entry name" value="METHYL-ACCEPTING CHEMOTAXIS PROTEIN MCPB"/>
    <property type="match status" value="1"/>
</dbReference>
<organism evidence="7 8">
    <name type="scientific">Geomonas oryzisoli</name>
    <dbReference type="NCBI Taxonomy" id="2847992"/>
    <lineage>
        <taxon>Bacteria</taxon>
        <taxon>Pseudomonadati</taxon>
        <taxon>Thermodesulfobacteriota</taxon>
        <taxon>Desulfuromonadia</taxon>
        <taxon>Geobacterales</taxon>
        <taxon>Geobacteraceae</taxon>
        <taxon>Geomonas</taxon>
    </lineage>
</organism>
<name>A0ABX8JER6_9BACT</name>
<dbReference type="Proteomes" id="UP000683557">
    <property type="component" value="Chromosome"/>
</dbReference>
<feature type="transmembrane region" description="Helical" evidence="4">
    <location>
        <begin position="179"/>
        <end position="199"/>
    </location>
</feature>
<dbReference type="PANTHER" id="PTHR32089:SF112">
    <property type="entry name" value="LYSOZYME-LIKE PROTEIN-RELATED"/>
    <property type="match status" value="1"/>
</dbReference>
<dbReference type="Pfam" id="PF12729">
    <property type="entry name" value="4HB_MCP_1"/>
    <property type="match status" value="1"/>
</dbReference>
<proteinExistence type="inferred from homology"/>
<evidence type="ECO:0000256" key="2">
    <source>
        <dbReference type="ARBA" id="ARBA00029447"/>
    </source>
</evidence>